<reference evidence="4" key="1">
    <citation type="journal article" date="2019" name="Int. J. Syst. Evol. Microbiol.">
        <title>The Global Catalogue of Microorganisms (GCM) 10K type strain sequencing project: providing services to taxonomists for standard genome sequencing and annotation.</title>
        <authorList>
            <consortium name="The Broad Institute Genomics Platform"/>
            <consortium name="The Broad Institute Genome Sequencing Center for Infectious Disease"/>
            <person name="Wu L."/>
            <person name="Ma J."/>
        </authorList>
    </citation>
    <scope>NUCLEOTIDE SEQUENCE [LARGE SCALE GENOMIC DNA]</scope>
    <source>
        <strain evidence="4">JCM 16702</strain>
    </source>
</reference>
<comment type="caution">
    <text evidence="3">The sequence shown here is derived from an EMBL/GenBank/DDBJ whole genome shotgun (WGS) entry which is preliminary data.</text>
</comment>
<feature type="compositionally biased region" description="Basic and acidic residues" evidence="1">
    <location>
        <begin position="225"/>
        <end position="234"/>
    </location>
</feature>
<feature type="compositionally biased region" description="Basic residues" evidence="1">
    <location>
        <begin position="176"/>
        <end position="212"/>
    </location>
</feature>
<keyword evidence="2" id="KW-0732">Signal</keyword>
<feature type="chain" id="PRO_5046535233" evidence="2">
    <location>
        <begin position="26"/>
        <end position="298"/>
    </location>
</feature>
<dbReference type="EMBL" id="BAAAZG010000047">
    <property type="protein sequence ID" value="GAA4092350.1"/>
    <property type="molecule type" value="Genomic_DNA"/>
</dbReference>
<feature type="signal peptide" evidence="2">
    <location>
        <begin position="1"/>
        <end position="25"/>
    </location>
</feature>
<feature type="compositionally biased region" description="Basic and acidic residues" evidence="1">
    <location>
        <begin position="288"/>
        <end position="298"/>
    </location>
</feature>
<feature type="region of interest" description="Disordered" evidence="1">
    <location>
        <begin position="176"/>
        <end position="243"/>
    </location>
</feature>
<gene>
    <name evidence="3" type="ORF">GCM10022214_62430</name>
</gene>
<organism evidence="3 4">
    <name type="scientific">Actinomadura miaoliensis</name>
    <dbReference type="NCBI Taxonomy" id="430685"/>
    <lineage>
        <taxon>Bacteria</taxon>
        <taxon>Bacillati</taxon>
        <taxon>Actinomycetota</taxon>
        <taxon>Actinomycetes</taxon>
        <taxon>Streptosporangiales</taxon>
        <taxon>Thermomonosporaceae</taxon>
        <taxon>Actinomadura</taxon>
    </lineage>
</organism>
<evidence type="ECO:0000256" key="2">
    <source>
        <dbReference type="SAM" id="SignalP"/>
    </source>
</evidence>
<dbReference type="Proteomes" id="UP001500683">
    <property type="component" value="Unassembled WGS sequence"/>
</dbReference>
<accession>A0ABP7WMP4</accession>
<sequence length="298" mass="32317">MRNWTKNVSRAAVVAAGAVALGSGACVGLASAGAADGTGGKRSAITIDQDQVQPGRARATRHECDDMSGLMGKAHGACVLSKDKDDKDDDWDRDGFDGDDDGFVGMWGGSNGPISAYGGALAMVNITKSFTYGGGQDHCSRCDDSYDDDYAPVKSHKAKPKAKKYKAKKYKAKKYKAKPRKVKAHKAKPRKVRSYKARSSRPKAPHWSRPVKVRNYGYNSPLPSTERHAVDRSGPKFTVPTAFGPGRGRVGTFMSRLVKPVADVRVAAKRHNQGQEQELVVRSTNTDNAKEQHAKELR</sequence>
<proteinExistence type="predicted"/>
<evidence type="ECO:0000313" key="4">
    <source>
        <dbReference type="Proteomes" id="UP001500683"/>
    </source>
</evidence>
<feature type="region of interest" description="Disordered" evidence="1">
    <location>
        <begin position="268"/>
        <end position="298"/>
    </location>
</feature>
<dbReference type="RefSeq" id="WP_344954749.1">
    <property type="nucleotide sequence ID" value="NZ_BAAAZG010000047.1"/>
</dbReference>
<name>A0ABP7WMP4_9ACTN</name>
<dbReference type="PROSITE" id="PS51257">
    <property type="entry name" value="PROKAR_LIPOPROTEIN"/>
    <property type="match status" value="1"/>
</dbReference>
<protein>
    <submittedName>
        <fullName evidence="3">Uncharacterized protein</fullName>
    </submittedName>
</protein>
<evidence type="ECO:0000256" key="1">
    <source>
        <dbReference type="SAM" id="MobiDB-lite"/>
    </source>
</evidence>
<evidence type="ECO:0000313" key="3">
    <source>
        <dbReference type="EMBL" id="GAA4092350.1"/>
    </source>
</evidence>
<keyword evidence="4" id="KW-1185">Reference proteome</keyword>